<name>A0A5R9L3E5_9BACT</name>
<dbReference type="OrthoDB" id="1148871at2"/>
<accession>A0A5R9L3E5</accession>
<organism evidence="2 3">
    <name type="scientific">Dyadobacter luticola</name>
    <dbReference type="NCBI Taxonomy" id="1979387"/>
    <lineage>
        <taxon>Bacteria</taxon>
        <taxon>Pseudomonadati</taxon>
        <taxon>Bacteroidota</taxon>
        <taxon>Cytophagia</taxon>
        <taxon>Cytophagales</taxon>
        <taxon>Spirosomataceae</taxon>
        <taxon>Dyadobacter</taxon>
    </lineage>
</organism>
<gene>
    <name evidence="2" type="ORF">FEN17_05595</name>
</gene>
<keyword evidence="3" id="KW-1185">Reference proteome</keyword>
<dbReference type="RefSeq" id="WP_138364293.1">
    <property type="nucleotide sequence ID" value="NZ_VCEJ01000002.1"/>
</dbReference>
<dbReference type="Pfam" id="PF13470">
    <property type="entry name" value="PIN_3"/>
    <property type="match status" value="1"/>
</dbReference>
<dbReference type="CDD" id="cd09854">
    <property type="entry name" value="PIN_VapC-like"/>
    <property type="match status" value="1"/>
</dbReference>
<feature type="domain" description="PIN" evidence="1">
    <location>
        <begin position="3"/>
        <end position="118"/>
    </location>
</feature>
<reference evidence="2 3" key="1">
    <citation type="submission" date="2019-05" db="EMBL/GenBank/DDBJ databases">
        <authorList>
            <person name="Qu J.-H."/>
        </authorList>
    </citation>
    <scope>NUCLEOTIDE SEQUENCE [LARGE SCALE GENOMIC DNA]</scope>
    <source>
        <strain evidence="2 3">T17</strain>
    </source>
</reference>
<dbReference type="EMBL" id="VCEJ01000002">
    <property type="protein sequence ID" value="TLV03086.1"/>
    <property type="molecule type" value="Genomic_DNA"/>
</dbReference>
<sequence length="149" mass="17172">MKLFLDTNVLLDHALDRPTGQPNEVRFLLTWAEENSIAIYMSAGSIYAFTYLMQRNGIRDEALKGMLHLYLRILRISPSDTDCFLDAVQSGFKDMEDAFQHQTALRSQCDYLLTNNVKDFKLSTSKSMKILTPNDFLTNVLKKRKGIHY</sequence>
<evidence type="ECO:0000259" key="1">
    <source>
        <dbReference type="Pfam" id="PF13470"/>
    </source>
</evidence>
<dbReference type="InterPro" id="IPR002716">
    <property type="entry name" value="PIN_dom"/>
</dbReference>
<dbReference type="Proteomes" id="UP000306402">
    <property type="component" value="Unassembled WGS sequence"/>
</dbReference>
<evidence type="ECO:0000313" key="2">
    <source>
        <dbReference type="EMBL" id="TLV03086.1"/>
    </source>
</evidence>
<dbReference type="AlphaFoldDB" id="A0A5R9L3E5"/>
<proteinExistence type="predicted"/>
<dbReference type="Gene3D" id="3.40.50.1010">
    <property type="entry name" value="5'-nuclease"/>
    <property type="match status" value="1"/>
</dbReference>
<protein>
    <submittedName>
        <fullName evidence="2">PIN domain-containing protein</fullName>
    </submittedName>
</protein>
<dbReference type="SUPFAM" id="SSF88723">
    <property type="entry name" value="PIN domain-like"/>
    <property type="match status" value="1"/>
</dbReference>
<comment type="caution">
    <text evidence="2">The sequence shown here is derived from an EMBL/GenBank/DDBJ whole genome shotgun (WGS) entry which is preliminary data.</text>
</comment>
<dbReference type="InterPro" id="IPR029060">
    <property type="entry name" value="PIN-like_dom_sf"/>
</dbReference>
<evidence type="ECO:0000313" key="3">
    <source>
        <dbReference type="Proteomes" id="UP000306402"/>
    </source>
</evidence>